<evidence type="ECO:0000313" key="12">
    <source>
        <dbReference type="EMBL" id="CAD7248531.1"/>
    </source>
</evidence>
<comment type="similarity">
    <text evidence="2">Belongs to the polycystin family.</text>
</comment>
<dbReference type="PANTHER" id="PTHR10877:SF150">
    <property type="entry name" value="REJ DOMAIN-CONTAINING PROTEIN"/>
    <property type="match status" value="1"/>
</dbReference>
<dbReference type="InterPro" id="IPR013122">
    <property type="entry name" value="PKD1_2_channel"/>
</dbReference>
<feature type="transmembrane region" description="Helical" evidence="9">
    <location>
        <begin position="264"/>
        <end position="284"/>
    </location>
</feature>
<feature type="compositionally biased region" description="Low complexity" evidence="8">
    <location>
        <begin position="1232"/>
        <end position="1241"/>
    </location>
</feature>
<evidence type="ECO:0000256" key="9">
    <source>
        <dbReference type="SAM" id="Phobius"/>
    </source>
</evidence>
<dbReference type="OrthoDB" id="444119at2759"/>
<dbReference type="InterPro" id="IPR051223">
    <property type="entry name" value="Polycystin"/>
</dbReference>
<keyword evidence="5 9" id="KW-0472">Membrane</keyword>
<dbReference type="InterPro" id="IPR036259">
    <property type="entry name" value="MFS_trans_sf"/>
</dbReference>
<dbReference type="InterPro" id="IPR046791">
    <property type="entry name" value="Polycystin_dom"/>
</dbReference>
<dbReference type="PRINTS" id="PR01433">
    <property type="entry name" value="POLYCYSTIN2"/>
</dbReference>
<dbReference type="GO" id="GO:0005262">
    <property type="term" value="F:calcium channel activity"/>
    <property type="evidence" value="ECO:0007669"/>
    <property type="project" value="TreeGrafter"/>
</dbReference>
<evidence type="ECO:0000256" key="2">
    <source>
        <dbReference type="ARBA" id="ARBA00007200"/>
    </source>
</evidence>
<feature type="transmembrane region" description="Helical" evidence="9">
    <location>
        <begin position="835"/>
        <end position="861"/>
    </location>
</feature>
<dbReference type="EMBL" id="LR901405">
    <property type="protein sequence ID" value="CAD7248531.1"/>
    <property type="molecule type" value="Genomic_DNA"/>
</dbReference>
<feature type="transmembrane region" description="Helical" evidence="9">
    <location>
        <begin position="881"/>
        <end position="899"/>
    </location>
</feature>
<feature type="disulfide bond" evidence="7">
    <location>
        <begin position="681"/>
        <end position="696"/>
    </location>
</feature>
<evidence type="ECO:0000256" key="6">
    <source>
        <dbReference type="ARBA" id="ARBA00023180"/>
    </source>
</evidence>
<feature type="transmembrane region" description="Helical" evidence="9">
    <location>
        <begin position="92"/>
        <end position="115"/>
    </location>
</feature>
<organism evidence="12">
    <name type="scientific">Darwinula stevensoni</name>
    <dbReference type="NCBI Taxonomy" id="69355"/>
    <lineage>
        <taxon>Eukaryota</taxon>
        <taxon>Metazoa</taxon>
        <taxon>Ecdysozoa</taxon>
        <taxon>Arthropoda</taxon>
        <taxon>Crustacea</taxon>
        <taxon>Oligostraca</taxon>
        <taxon>Ostracoda</taxon>
        <taxon>Podocopa</taxon>
        <taxon>Podocopida</taxon>
        <taxon>Darwinulocopina</taxon>
        <taxon>Darwinuloidea</taxon>
        <taxon>Darwinulidae</taxon>
        <taxon>Darwinula</taxon>
    </lineage>
</organism>
<feature type="region of interest" description="Disordered" evidence="8">
    <location>
        <begin position="1224"/>
        <end position="1255"/>
    </location>
</feature>
<feature type="transmembrane region" description="Helical" evidence="9">
    <location>
        <begin position="296"/>
        <end position="317"/>
    </location>
</feature>
<evidence type="ECO:0000259" key="10">
    <source>
        <dbReference type="Pfam" id="PF08016"/>
    </source>
</evidence>
<dbReference type="AlphaFoldDB" id="A0A7R8XEZ4"/>
<evidence type="ECO:0000256" key="3">
    <source>
        <dbReference type="ARBA" id="ARBA00022692"/>
    </source>
</evidence>
<dbReference type="Proteomes" id="UP000677054">
    <property type="component" value="Unassembled WGS sequence"/>
</dbReference>
<keyword evidence="6" id="KW-0325">Glycoprotein</keyword>
<evidence type="ECO:0000259" key="11">
    <source>
        <dbReference type="Pfam" id="PF20519"/>
    </source>
</evidence>
<evidence type="ECO:0000256" key="1">
    <source>
        <dbReference type="ARBA" id="ARBA00004141"/>
    </source>
</evidence>
<dbReference type="PANTHER" id="PTHR10877">
    <property type="entry name" value="POLYCYSTIN FAMILY MEMBER"/>
    <property type="match status" value="1"/>
</dbReference>
<feature type="domain" description="Polycystin" evidence="11">
    <location>
        <begin position="617"/>
        <end position="835"/>
    </location>
</feature>
<dbReference type="SUPFAM" id="SSF103473">
    <property type="entry name" value="MFS general substrate transporter"/>
    <property type="match status" value="1"/>
</dbReference>
<dbReference type="InterPro" id="IPR003915">
    <property type="entry name" value="PKD_2"/>
</dbReference>
<gene>
    <name evidence="12" type="ORF">DSTB1V02_LOCUS8343</name>
</gene>
<evidence type="ECO:0000256" key="8">
    <source>
        <dbReference type="SAM" id="MobiDB-lite"/>
    </source>
</evidence>
<protein>
    <submittedName>
        <fullName evidence="12">Uncharacterized protein</fullName>
    </submittedName>
</protein>
<feature type="region of interest" description="Disordered" evidence="8">
    <location>
        <begin position="1"/>
        <end position="38"/>
    </location>
</feature>
<feature type="transmembrane region" description="Helical" evidence="9">
    <location>
        <begin position="930"/>
        <end position="951"/>
    </location>
</feature>
<name>A0A7R8XEZ4_9CRUS</name>
<feature type="transmembrane region" description="Helical" evidence="9">
    <location>
        <begin position="444"/>
        <end position="464"/>
    </location>
</feature>
<keyword evidence="3 9" id="KW-0812">Transmembrane</keyword>
<proteinExistence type="inferred from homology"/>
<dbReference type="Pfam" id="PF08016">
    <property type="entry name" value="PKD_channel"/>
    <property type="match status" value="1"/>
</dbReference>
<evidence type="ECO:0000256" key="5">
    <source>
        <dbReference type="ARBA" id="ARBA00023136"/>
    </source>
</evidence>
<keyword evidence="13" id="KW-1185">Reference proteome</keyword>
<feature type="transmembrane region" description="Helical" evidence="9">
    <location>
        <begin position="476"/>
        <end position="494"/>
    </location>
</feature>
<feature type="transmembrane region" description="Helical" evidence="9">
    <location>
        <begin position="358"/>
        <end position="379"/>
    </location>
</feature>
<feature type="transmembrane region" description="Helical" evidence="9">
    <location>
        <begin position="971"/>
        <end position="993"/>
    </location>
</feature>
<dbReference type="GO" id="GO:0050982">
    <property type="term" value="P:detection of mechanical stimulus"/>
    <property type="evidence" value="ECO:0007669"/>
    <property type="project" value="TreeGrafter"/>
</dbReference>
<accession>A0A7R8XEZ4</accession>
<feature type="transmembrane region" description="Helical" evidence="9">
    <location>
        <begin position="574"/>
        <end position="592"/>
    </location>
</feature>
<dbReference type="EMBL" id="CAJPEV010001888">
    <property type="protein sequence ID" value="CAG0894742.1"/>
    <property type="molecule type" value="Genomic_DNA"/>
</dbReference>
<evidence type="ECO:0000313" key="13">
    <source>
        <dbReference type="Proteomes" id="UP000677054"/>
    </source>
</evidence>
<keyword evidence="4 9" id="KW-1133">Transmembrane helix</keyword>
<evidence type="ECO:0000256" key="7">
    <source>
        <dbReference type="PIRSR" id="PIRSR603915-2"/>
    </source>
</evidence>
<dbReference type="GO" id="GO:0005509">
    <property type="term" value="F:calcium ion binding"/>
    <property type="evidence" value="ECO:0007669"/>
    <property type="project" value="InterPro"/>
</dbReference>
<feature type="transmembrane region" description="Helical" evidence="9">
    <location>
        <begin position="52"/>
        <end position="72"/>
    </location>
</feature>
<dbReference type="GO" id="GO:0016020">
    <property type="term" value="C:membrane"/>
    <property type="evidence" value="ECO:0007669"/>
    <property type="project" value="UniProtKB-SubCell"/>
</dbReference>
<feature type="domain" description="Polycystin cation channel PKD1/PKD2" evidence="10">
    <location>
        <begin position="837"/>
        <end position="1059"/>
    </location>
</feature>
<feature type="transmembrane region" description="Helical" evidence="9">
    <location>
        <begin position="1033"/>
        <end position="1055"/>
    </location>
</feature>
<comment type="subcellular location">
    <subcellularLocation>
        <location evidence="1">Membrane</location>
        <topology evidence="1">Multi-pass membrane protein</topology>
    </subcellularLocation>
</comment>
<feature type="transmembrane region" description="Helical" evidence="9">
    <location>
        <begin position="176"/>
        <end position="195"/>
    </location>
</feature>
<dbReference type="Pfam" id="PF20519">
    <property type="entry name" value="Polycystin_dom"/>
    <property type="match status" value="1"/>
</dbReference>
<evidence type="ECO:0000256" key="4">
    <source>
        <dbReference type="ARBA" id="ARBA00022989"/>
    </source>
</evidence>
<sequence>MSEKRALVGDNDLSEDDDRTDEKSDVGPRQTLGRKAVQDVDRPPTKLYKRRWYLLLLYAICSCWQVAVYNTWDPLVDSVKAAYPGTWSDSMIALQGDWGAIAYFFGFVPVCWLSITYGNHTEEKAGIMAPKHADAKHHHVSSNHSNWNIEETKPTGFPAMESFKPHFHQRARIQHFMLIEFVMSAILCLFVALYFPNKPKSPPSPTSSVQRLELFSSSKQILGKREGQMLLLIVSLSQGVPYTWVSMLDVNLSALGVSQDISDWLGLVLVSCQALCGMLFATIFDQCHEQLKSAIMGLLSISTIFYALFALLCARVFPYSTWMLFGTVVPATSMNYAAFPLSLELAADVLYPSSENAVGGWILGAISLLSILFFSAFLIPNIGRIQLDTEKNNPFSRYARPAGPPSNRQGDAPEAAATYVPPGAVLHKKTIVKKKRLLPWWCKWIAWILVFISIVGSVFLVWAYGVQFGNGKTTKWLTSLFISFFTSILLTQPIKVFLVAMFLSAICKNANEDEDDVYYDEYNPKLEHDEAWLYTPAGERRQRLDYQPMSNAALEKMRLQREKEVRMWDIITEILAYAFFIWILMVLCYGNVDPNAFLLKRHLHISLVQPSSKFSSFLTVKNVGRWYKWIENVFLSRFVIGPNYNNESVRPEERLLAGDRNNLIMGKVLLRQVRIRDESNCELSSHVVNVDVTSHCRKFSELIWEDNLDYNPGWVPKYNASWPAYNGSWTNYKDAFIHREADYLNGLPFWGDRDWYGGGGYVVFLDTTRGYNSLVSTLEDLYRMMWIDERTRAIFLEMSLYNAQVNLFVSGVFLAEQGPEGGIWTKVSLQPIRLLYYHTGFGLFVLICEILTFLFIVYYTYRELSEMCRDRSKYWKNYWNYLELMVLVLGYPAMVFYVYRKVLGDRISSDFERNQGGSYVNLQYVKYLDDMFTCFVALLLFFATLKFVKLLRFNKRMGVLAITLNQCGKDLGSFGIILLLMFLACGSFFLLHLGPYVQKFSSFTKAFASTVFSAVGSKSFREMSIANRVLGPIMFFFFSIFVSMILMNFVLAIIMKSFAARERFLPRNLQQLKENIGSIIRGIAPMTLLTVVANVHMCEVKEDIMRRNNEYEMLDFILGKLKSIVGMKNNEVNIVNEEEEKDLKRKEVGFAERGSSLGDLSGIIGDYRGSMENVSDRCRFSPQLEAKNEQLPEKVDQLLDYVNSFYFDGSLDIHNKDWQKKTLKEGKGAAGGSAAPGTARAIKVRSARSWDREDF</sequence>
<reference evidence="12" key="1">
    <citation type="submission" date="2020-11" db="EMBL/GenBank/DDBJ databases">
        <authorList>
            <person name="Tran Van P."/>
        </authorList>
    </citation>
    <scope>NUCLEOTIDE SEQUENCE</scope>
</reference>